<evidence type="ECO:0000256" key="1">
    <source>
        <dbReference type="SAM" id="Phobius"/>
    </source>
</evidence>
<gene>
    <name evidence="2" type="ORF">OS493_031869</name>
</gene>
<reference evidence="2" key="1">
    <citation type="submission" date="2023-01" db="EMBL/GenBank/DDBJ databases">
        <title>Genome assembly of the deep-sea coral Lophelia pertusa.</title>
        <authorList>
            <person name="Herrera S."/>
            <person name="Cordes E."/>
        </authorList>
    </citation>
    <scope>NUCLEOTIDE SEQUENCE</scope>
    <source>
        <strain evidence="2">USNM1676648</strain>
        <tissue evidence="2">Polyp</tissue>
    </source>
</reference>
<keyword evidence="1" id="KW-1133">Transmembrane helix</keyword>
<keyword evidence="3" id="KW-1185">Reference proteome</keyword>
<feature type="transmembrane region" description="Helical" evidence="1">
    <location>
        <begin position="36"/>
        <end position="56"/>
    </location>
</feature>
<dbReference type="AlphaFoldDB" id="A0A9X0CCN0"/>
<accession>A0A9X0CCN0</accession>
<proteinExistence type="predicted"/>
<sequence length="107" mass="12086">MAFTVVPQGNQKTYIVNIILKVLFEVEAMLLDKTGVVLAILLIVICVLSQSGDAFLREGRSSMDLEAFQKEKAYPIQRSRSSITHERNGYATDVTRGFGRRIKTERH</sequence>
<keyword evidence="1" id="KW-0812">Transmembrane</keyword>
<organism evidence="2 3">
    <name type="scientific">Desmophyllum pertusum</name>
    <dbReference type="NCBI Taxonomy" id="174260"/>
    <lineage>
        <taxon>Eukaryota</taxon>
        <taxon>Metazoa</taxon>
        <taxon>Cnidaria</taxon>
        <taxon>Anthozoa</taxon>
        <taxon>Hexacorallia</taxon>
        <taxon>Scleractinia</taxon>
        <taxon>Caryophylliina</taxon>
        <taxon>Caryophylliidae</taxon>
        <taxon>Desmophyllum</taxon>
    </lineage>
</organism>
<comment type="caution">
    <text evidence="2">The sequence shown here is derived from an EMBL/GenBank/DDBJ whole genome shotgun (WGS) entry which is preliminary data.</text>
</comment>
<protein>
    <submittedName>
        <fullName evidence="2">Uncharacterized protein</fullName>
    </submittedName>
</protein>
<dbReference type="Proteomes" id="UP001163046">
    <property type="component" value="Unassembled WGS sequence"/>
</dbReference>
<evidence type="ECO:0000313" key="3">
    <source>
        <dbReference type="Proteomes" id="UP001163046"/>
    </source>
</evidence>
<keyword evidence="1" id="KW-0472">Membrane</keyword>
<dbReference type="EMBL" id="MU827815">
    <property type="protein sequence ID" value="KAJ7323394.1"/>
    <property type="molecule type" value="Genomic_DNA"/>
</dbReference>
<evidence type="ECO:0000313" key="2">
    <source>
        <dbReference type="EMBL" id="KAJ7323394.1"/>
    </source>
</evidence>
<name>A0A9X0CCN0_9CNID</name>